<accession>A0A078AZ54</accession>
<sequence length="743" mass="86814">MFFESTFNNQQFFDDSAFFGMNTESGLFEKREYQQYDDSKSMAKIGQKIHLHKSLNKNTLMVVFEYLNCEEINRTVLCNKSLRLKVINDAYFSKVMIDAYQNFFFQQFLDSSSQFGNQFQDLRKRDTAATNSDFYEGDLGCFNKQFMFDQAGAIVEKDQPFQLYNCSQQSNSQSNFLTENIGDLFEFENKQMMGELQSAYQILINNKKQFVDKHSNSLMENFMVDATQFARELYLDPSQCADNQYLLPRLSRSSFKLDKAFSKTDKILVEKHKQTIFYNKTKSEVELKLVELNKQIQAISSSYTVQSLLNFQTINDSDCEAIVKYILTQVKQMALAHNIEMRRVINEAIRNNDKVELLDKAITLNDHVKSISKKVLNNQIVTECLLEYLVKKGILIESALYNQHISDGVLGQIINQVWRQEFLSIHIGTISKFFLEIMFDTHSNGYIHNIYYIKDTLSKMYRVVKRYTKENNEMPQNSAKIEKIDKIIRQSIISMLDQILQSTSGIEEFAKETKVYEDADILPEQLKRDYFNIKIKFIIKSFAKTLLSIIKNNNRNGNSTCNQLNIFQIIPQELQNTMFFKTIQAIQRQGGELIESQNFRYQLMMKFNIEQDVRFAKKFNSQLTKCFTNLQKSQPGGKCSEQTNEEQEELQILDRDASQLEQQIILACEGLIMGHDFDKEIRNKQEMDQQKRINQIIERANQTKIELDRRRKIQGCLYPGITTDMLDNIEGMFPMANMTELAF</sequence>
<dbReference type="Proteomes" id="UP000039865">
    <property type="component" value="Unassembled WGS sequence"/>
</dbReference>
<dbReference type="InParanoid" id="A0A078AZ54"/>
<evidence type="ECO:0000313" key="2">
    <source>
        <dbReference type="Proteomes" id="UP000039865"/>
    </source>
</evidence>
<dbReference type="AlphaFoldDB" id="A0A078AZ54"/>
<name>A0A078AZ54_STYLE</name>
<proteinExistence type="predicted"/>
<gene>
    <name evidence="1" type="primary">Contig4068.g4349</name>
    <name evidence="1" type="ORF">STYLEM_16847</name>
</gene>
<protein>
    <submittedName>
        <fullName evidence="1">Uncharacterized protein</fullName>
    </submittedName>
</protein>
<keyword evidence="2" id="KW-1185">Reference proteome</keyword>
<organism evidence="1 2">
    <name type="scientific">Stylonychia lemnae</name>
    <name type="common">Ciliate</name>
    <dbReference type="NCBI Taxonomy" id="5949"/>
    <lineage>
        <taxon>Eukaryota</taxon>
        <taxon>Sar</taxon>
        <taxon>Alveolata</taxon>
        <taxon>Ciliophora</taxon>
        <taxon>Intramacronucleata</taxon>
        <taxon>Spirotrichea</taxon>
        <taxon>Stichotrichia</taxon>
        <taxon>Sporadotrichida</taxon>
        <taxon>Oxytrichidae</taxon>
        <taxon>Stylonychinae</taxon>
        <taxon>Stylonychia</taxon>
    </lineage>
</organism>
<reference evidence="1 2" key="1">
    <citation type="submission" date="2014-06" db="EMBL/GenBank/DDBJ databases">
        <authorList>
            <person name="Swart Estienne"/>
        </authorList>
    </citation>
    <scope>NUCLEOTIDE SEQUENCE [LARGE SCALE GENOMIC DNA]</scope>
    <source>
        <strain evidence="1 2">130c</strain>
    </source>
</reference>
<dbReference type="EMBL" id="CCKQ01015887">
    <property type="protein sequence ID" value="CDW87735.1"/>
    <property type="molecule type" value="Genomic_DNA"/>
</dbReference>
<evidence type="ECO:0000313" key="1">
    <source>
        <dbReference type="EMBL" id="CDW87735.1"/>
    </source>
</evidence>